<keyword evidence="2" id="KW-1185">Reference proteome</keyword>
<protein>
    <submittedName>
        <fullName evidence="1">Uncharacterized protein</fullName>
    </submittedName>
</protein>
<sequence>SLFNVNSTDPKGCELCREHRTICLSSTDCDWLETQPGRSATGGLEMQIRALSQMVCVEDRRHQREWCTV</sequence>
<evidence type="ECO:0000313" key="2">
    <source>
        <dbReference type="Proteomes" id="UP000291084"/>
    </source>
</evidence>
<dbReference type="AlphaFoldDB" id="A0A0S3RF51"/>
<dbReference type="Proteomes" id="UP000291084">
    <property type="component" value="Chromosome 2"/>
</dbReference>
<name>A0A0S3RF51_PHAAN</name>
<gene>
    <name evidence="1" type="primary">Vigan.02G184700</name>
    <name evidence="1" type="ORF">VIGAN_02184700</name>
</gene>
<organism evidence="1 2">
    <name type="scientific">Vigna angularis var. angularis</name>
    <dbReference type="NCBI Taxonomy" id="157739"/>
    <lineage>
        <taxon>Eukaryota</taxon>
        <taxon>Viridiplantae</taxon>
        <taxon>Streptophyta</taxon>
        <taxon>Embryophyta</taxon>
        <taxon>Tracheophyta</taxon>
        <taxon>Spermatophyta</taxon>
        <taxon>Magnoliopsida</taxon>
        <taxon>eudicotyledons</taxon>
        <taxon>Gunneridae</taxon>
        <taxon>Pentapetalae</taxon>
        <taxon>rosids</taxon>
        <taxon>fabids</taxon>
        <taxon>Fabales</taxon>
        <taxon>Fabaceae</taxon>
        <taxon>Papilionoideae</taxon>
        <taxon>50 kb inversion clade</taxon>
        <taxon>NPAAA clade</taxon>
        <taxon>indigoferoid/millettioid clade</taxon>
        <taxon>Phaseoleae</taxon>
        <taxon>Vigna</taxon>
    </lineage>
</organism>
<proteinExistence type="predicted"/>
<reference evidence="1 2" key="1">
    <citation type="journal article" date="2015" name="Sci. Rep.">
        <title>The power of single molecule real-time sequencing technology in the de novo assembly of a eukaryotic genome.</title>
        <authorList>
            <person name="Sakai H."/>
            <person name="Naito K."/>
            <person name="Ogiso-Tanaka E."/>
            <person name="Takahashi Y."/>
            <person name="Iseki K."/>
            <person name="Muto C."/>
            <person name="Satou K."/>
            <person name="Teruya K."/>
            <person name="Shiroma A."/>
            <person name="Shimoji M."/>
            <person name="Hirano T."/>
            <person name="Itoh T."/>
            <person name="Kaga A."/>
            <person name="Tomooka N."/>
        </authorList>
    </citation>
    <scope>NUCLEOTIDE SEQUENCE [LARGE SCALE GENOMIC DNA]</scope>
    <source>
        <strain evidence="2">cv. Shumari</strain>
    </source>
</reference>
<feature type="non-terminal residue" evidence="1">
    <location>
        <position position="1"/>
    </location>
</feature>
<dbReference type="EMBL" id="AP015035">
    <property type="protein sequence ID" value="BAT79046.1"/>
    <property type="molecule type" value="Genomic_DNA"/>
</dbReference>
<accession>A0A0S3RF51</accession>
<evidence type="ECO:0000313" key="1">
    <source>
        <dbReference type="EMBL" id="BAT79046.1"/>
    </source>
</evidence>